<sequence>MHTRRRSSMRGRNRQVLAEAGPLLPPYFGLGLAESPLPPPLSSSSSRGTYVLPAVGDPAAWSVWGDDIDLDIGVPPPLHAPWFVSTTVPEFVPFVLPADDDDHPYRFGGRSYAAHNAAPRDTGAFGSAAGHRAWAHRIIAEGLGESAAPPSLRGDLLSWSTSDRDGLGRECLVDGGVTPPPGLPPPLEPVKTSSPPPPSSQQDSPPPHQQPPRQPLSRQQQQQQTTTNNVAPVVARRVRRNSAQ</sequence>
<evidence type="ECO:0000256" key="1">
    <source>
        <dbReference type="SAM" id="MobiDB-lite"/>
    </source>
</evidence>
<feature type="compositionally biased region" description="Low complexity" evidence="1">
    <location>
        <begin position="215"/>
        <end position="235"/>
    </location>
</feature>
<name>A0A0B5J7H7_9VIRU</name>
<evidence type="ECO:0000313" key="2">
    <source>
        <dbReference type="EMBL" id="AJF97840.1"/>
    </source>
</evidence>
<dbReference type="GeneID" id="23462757"/>
<feature type="region of interest" description="Disordered" evidence="1">
    <location>
        <begin position="167"/>
        <end position="244"/>
    </location>
</feature>
<dbReference type="Proteomes" id="UP000202511">
    <property type="component" value="Segment"/>
</dbReference>
<protein>
    <submittedName>
        <fullName evidence="2">Uncharacterized protein</fullName>
    </submittedName>
</protein>
<evidence type="ECO:0000313" key="3">
    <source>
        <dbReference type="Proteomes" id="UP000202511"/>
    </source>
</evidence>
<feature type="compositionally biased region" description="Pro residues" evidence="1">
    <location>
        <begin position="178"/>
        <end position="214"/>
    </location>
</feature>
<accession>A0A0B5J7H7</accession>
<reference evidence="2 3" key="1">
    <citation type="journal article" date="2015" name="Parasitol. Res.">
        <title>Viruses in close associations with free-living amoebae.</title>
        <authorList>
            <person name="Scheid P."/>
        </authorList>
    </citation>
    <scope>NUCLEOTIDE SEQUENCE [LARGE SCALE GENOMIC DNA]</scope>
    <source>
        <strain evidence="2">KlaHel</strain>
    </source>
</reference>
<proteinExistence type="predicted"/>
<dbReference type="RefSeq" id="YP_009120075.1">
    <property type="nucleotide sequence ID" value="NC_026440.1"/>
</dbReference>
<organism evidence="2 3">
    <name type="scientific">Pandoravirus inopinatum</name>
    <dbReference type="NCBI Taxonomy" id="1605721"/>
    <lineage>
        <taxon>Viruses</taxon>
        <taxon>Pandoravirus</taxon>
    </lineage>
</organism>
<dbReference type="KEGG" id="vg:23462757"/>
<dbReference type="EMBL" id="KP136319">
    <property type="protein sequence ID" value="AJF97840.1"/>
    <property type="molecule type" value="Genomic_DNA"/>
</dbReference>